<dbReference type="Gene3D" id="1.10.1520.10">
    <property type="entry name" value="Ribonuclease III domain"/>
    <property type="match status" value="1"/>
</dbReference>
<accession>A0A9W8WRV9</accession>
<comment type="caution">
    <text evidence="2">The sequence shown here is derived from an EMBL/GenBank/DDBJ whole genome shotgun (WGS) entry which is preliminary data.</text>
</comment>
<organism evidence="2 3">
    <name type="scientific">Didymella glomerata</name>
    <dbReference type="NCBI Taxonomy" id="749621"/>
    <lineage>
        <taxon>Eukaryota</taxon>
        <taxon>Fungi</taxon>
        <taxon>Dikarya</taxon>
        <taxon>Ascomycota</taxon>
        <taxon>Pezizomycotina</taxon>
        <taxon>Dothideomycetes</taxon>
        <taxon>Pleosporomycetidae</taxon>
        <taxon>Pleosporales</taxon>
        <taxon>Pleosporineae</taxon>
        <taxon>Didymellaceae</taxon>
        <taxon>Didymella</taxon>
    </lineage>
</organism>
<dbReference type="SUPFAM" id="SSF69065">
    <property type="entry name" value="RNase III domain-like"/>
    <property type="match status" value="1"/>
</dbReference>
<feature type="domain" description="RNase III" evidence="1">
    <location>
        <begin position="7"/>
        <end position="139"/>
    </location>
</feature>
<dbReference type="AlphaFoldDB" id="A0A9W8WRV9"/>
<dbReference type="EMBL" id="JAPEUV010000144">
    <property type="protein sequence ID" value="KAJ4331582.1"/>
    <property type="molecule type" value="Genomic_DNA"/>
</dbReference>
<dbReference type="OrthoDB" id="67027at2759"/>
<dbReference type="Proteomes" id="UP001140562">
    <property type="component" value="Unassembled WGS sequence"/>
</dbReference>
<name>A0A9W8WRV9_9PLEO</name>
<dbReference type="PROSITE" id="PS50142">
    <property type="entry name" value="RNASE_3_2"/>
    <property type="match status" value="1"/>
</dbReference>
<dbReference type="InterPro" id="IPR000999">
    <property type="entry name" value="RNase_III_dom"/>
</dbReference>
<evidence type="ECO:0000313" key="2">
    <source>
        <dbReference type="EMBL" id="KAJ4331582.1"/>
    </source>
</evidence>
<gene>
    <name evidence="2" type="ORF">N0V87_009034</name>
</gene>
<evidence type="ECO:0000259" key="1">
    <source>
        <dbReference type="PROSITE" id="PS50142"/>
    </source>
</evidence>
<dbReference type="GO" id="GO:0006396">
    <property type="term" value="P:RNA processing"/>
    <property type="evidence" value="ECO:0007669"/>
    <property type="project" value="InterPro"/>
</dbReference>
<reference evidence="2" key="1">
    <citation type="submission" date="2022-10" db="EMBL/GenBank/DDBJ databases">
        <title>Tapping the CABI collections for fungal endophytes: first genome assemblies for Collariella, Neodidymelliopsis, Ascochyta clinopodiicola, Didymella pomorum, Didymosphaeria variabile, Neocosmospora piperis and Neocucurbitaria cava.</title>
        <authorList>
            <person name="Hill R."/>
        </authorList>
    </citation>
    <scope>NUCLEOTIDE SEQUENCE</scope>
    <source>
        <strain evidence="2">IMI 360193</strain>
    </source>
</reference>
<protein>
    <recommendedName>
        <fullName evidence="1">RNase III domain-containing protein</fullName>
    </recommendedName>
</protein>
<keyword evidence="3" id="KW-1185">Reference proteome</keyword>
<proteinExistence type="predicted"/>
<sequence>MDPNQQVAEMERIIGFTFNNRQLAVESLFHGGFPIHFDGAWIVPQRNERLAIMGDNLFDMLLIRKWFTTQNSSGRLLRAVDWTGVIRNDLVTNKKLAARGRALGLNACVIKDPGTSTVSDGMMATTFEAIIAAVFVDCGANNLDTVREVMGRLGFFEHPLFLVTFCDPRIFALTSTQMMTNLRCLDPG</sequence>
<dbReference type="GO" id="GO:0004525">
    <property type="term" value="F:ribonuclease III activity"/>
    <property type="evidence" value="ECO:0007669"/>
    <property type="project" value="InterPro"/>
</dbReference>
<dbReference type="InterPro" id="IPR036389">
    <property type="entry name" value="RNase_III_sf"/>
</dbReference>
<dbReference type="Pfam" id="PF00636">
    <property type="entry name" value="Ribonuclease_3"/>
    <property type="match status" value="1"/>
</dbReference>
<dbReference type="CDD" id="cd00593">
    <property type="entry name" value="RIBOc"/>
    <property type="match status" value="1"/>
</dbReference>
<evidence type="ECO:0000313" key="3">
    <source>
        <dbReference type="Proteomes" id="UP001140562"/>
    </source>
</evidence>